<evidence type="ECO:0000256" key="5">
    <source>
        <dbReference type="ARBA" id="ARBA00013061"/>
    </source>
</evidence>
<keyword evidence="10 13" id="KW-0418">Kinase</keyword>
<feature type="binding site" evidence="13 14">
    <location>
        <begin position="59"/>
        <end position="62"/>
    </location>
    <ligand>
        <name>substrate</name>
    </ligand>
</feature>
<dbReference type="InterPro" id="IPR001576">
    <property type="entry name" value="Phosphoglycerate_kinase"/>
</dbReference>
<dbReference type="HAMAP" id="MF_00145">
    <property type="entry name" value="Phosphoglyc_kinase"/>
    <property type="match status" value="1"/>
</dbReference>
<feature type="binding site" evidence="13">
    <location>
        <position position="36"/>
    </location>
    <ligand>
        <name>substrate</name>
    </ligand>
</feature>
<dbReference type="GO" id="GO:0006096">
    <property type="term" value="P:glycolytic process"/>
    <property type="evidence" value="ECO:0007669"/>
    <property type="project" value="UniProtKB-UniRule"/>
</dbReference>
<dbReference type="Proteomes" id="UP000217311">
    <property type="component" value="Chromosome"/>
</dbReference>
<accession>A0A290MM95</accession>
<comment type="pathway">
    <text evidence="2 13">Carbohydrate degradation; glycolysis; pyruvate from D-glyceraldehyde 3-phosphate: step 2/5.</text>
</comment>
<comment type="caution">
    <text evidence="13">Lacks conserved residue(s) required for the propagation of feature annotation.</text>
</comment>
<keyword evidence="9 13" id="KW-0547">Nucleotide-binding</keyword>
<dbReference type="EMBL" id="CP023315">
    <property type="protein sequence ID" value="ATC33131.1"/>
    <property type="molecule type" value="Genomic_DNA"/>
</dbReference>
<dbReference type="PRINTS" id="PR00477">
    <property type="entry name" value="PHGLYCKINASE"/>
</dbReference>
<feature type="binding site" evidence="13 15">
    <location>
        <begin position="353"/>
        <end position="356"/>
    </location>
    <ligand>
        <name>ATP</name>
        <dbReference type="ChEBI" id="CHEBI:30616"/>
    </ligand>
</feature>
<organism evidence="17 18">
    <name type="scientific">Caulobacter vibrioides</name>
    <name type="common">Caulobacter crescentus</name>
    <dbReference type="NCBI Taxonomy" id="155892"/>
    <lineage>
        <taxon>Bacteria</taxon>
        <taxon>Pseudomonadati</taxon>
        <taxon>Pseudomonadota</taxon>
        <taxon>Alphaproteobacteria</taxon>
        <taxon>Caulobacterales</taxon>
        <taxon>Caulobacteraceae</taxon>
        <taxon>Caulobacter</taxon>
    </lineage>
</organism>
<evidence type="ECO:0000256" key="11">
    <source>
        <dbReference type="ARBA" id="ARBA00022840"/>
    </source>
</evidence>
<feature type="binding site" evidence="13 15">
    <location>
        <position position="201"/>
    </location>
    <ligand>
        <name>ATP</name>
        <dbReference type="ChEBI" id="CHEBI:30616"/>
    </ligand>
</feature>
<dbReference type="RefSeq" id="WP_096052516.1">
    <property type="nucleotide sequence ID" value="NZ_CP023315.3"/>
</dbReference>
<dbReference type="PANTHER" id="PTHR11406:SF23">
    <property type="entry name" value="PHOSPHOGLYCERATE KINASE 1, CHLOROPLASTIC-RELATED"/>
    <property type="match status" value="1"/>
</dbReference>
<reference evidence="18" key="1">
    <citation type="submission" date="2017-09" db="EMBL/GenBank/DDBJ databases">
        <title>Genome evolution observed in wild isolates of Caulobacter crescentus.</title>
        <authorList>
            <person name="Ely B."/>
            <person name="Wilson K."/>
            <person name="Scott D."/>
        </authorList>
    </citation>
    <scope>NUCLEOTIDE SEQUENCE [LARGE SCALE GENOMIC DNA]</scope>
    <source>
        <strain evidence="18">CB13b1a</strain>
    </source>
</reference>
<dbReference type="GO" id="GO:0005524">
    <property type="term" value="F:ATP binding"/>
    <property type="evidence" value="ECO:0007669"/>
    <property type="project" value="UniProtKB-KW"/>
</dbReference>
<dbReference type="PIRSF" id="PIRSF000724">
    <property type="entry name" value="Pgk"/>
    <property type="match status" value="1"/>
</dbReference>
<feature type="binding site" evidence="13 14">
    <location>
        <begin position="21"/>
        <end position="23"/>
    </location>
    <ligand>
        <name>substrate</name>
    </ligand>
</feature>
<evidence type="ECO:0000256" key="4">
    <source>
        <dbReference type="ARBA" id="ARBA00011245"/>
    </source>
</evidence>
<evidence type="ECO:0000256" key="1">
    <source>
        <dbReference type="ARBA" id="ARBA00000642"/>
    </source>
</evidence>
<evidence type="ECO:0000256" key="16">
    <source>
        <dbReference type="RuleBase" id="RU000532"/>
    </source>
</evidence>
<evidence type="ECO:0000313" key="17">
    <source>
        <dbReference type="EMBL" id="ATC33131.1"/>
    </source>
</evidence>
<feature type="binding site" evidence="13">
    <location>
        <position position="151"/>
    </location>
    <ligand>
        <name>substrate</name>
    </ligand>
</feature>
<evidence type="ECO:0000256" key="3">
    <source>
        <dbReference type="ARBA" id="ARBA00008982"/>
    </source>
</evidence>
<feature type="binding site" evidence="13 15">
    <location>
        <position position="323"/>
    </location>
    <ligand>
        <name>ATP</name>
        <dbReference type="ChEBI" id="CHEBI:30616"/>
    </ligand>
</feature>
<dbReference type="GO" id="GO:0006094">
    <property type="term" value="P:gluconeogenesis"/>
    <property type="evidence" value="ECO:0007669"/>
    <property type="project" value="TreeGrafter"/>
</dbReference>
<comment type="subunit">
    <text evidence="4 13">Monomer.</text>
</comment>
<dbReference type="FunFam" id="3.40.50.1260:FF:000031">
    <property type="entry name" value="Phosphoglycerate kinase 1"/>
    <property type="match status" value="1"/>
</dbReference>
<evidence type="ECO:0000256" key="13">
    <source>
        <dbReference type="HAMAP-Rule" id="MF_00145"/>
    </source>
</evidence>
<dbReference type="GO" id="GO:0043531">
    <property type="term" value="F:ADP binding"/>
    <property type="evidence" value="ECO:0007669"/>
    <property type="project" value="TreeGrafter"/>
</dbReference>
<evidence type="ECO:0000256" key="9">
    <source>
        <dbReference type="ARBA" id="ARBA00022741"/>
    </source>
</evidence>
<comment type="subcellular location">
    <subcellularLocation>
        <location evidence="13">Cytoplasm</location>
    </subcellularLocation>
</comment>
<evidence type="ECO:0000256" key="7">
    <source>
        <dbReference type="ARBA" id="ARBA00022490"/>
    </source>
</evidence>
<evidence type="ECO:0000256" key="15">
    <source>
        <dbReference type="PIRSR" id="PIRSR000724-2"/>
    </source>
</evidence>
<keyword evidence="8 13" id="KW-0808">Transferase</keyword>
<evidence type="ECO:0000313" key="18">
    <source>
        <dbReference type="Proteomes" id="UP000217311"/>
    </source>
</evidence>
<dbReference type="Pfam" id="PF00162">
    <property type="entry name" value="PGK"/>
    <property type="match status" value="1"/>
</dbReference>
<name>A0A290MM95_CAUVI</name>
<dbReference type="SUPFAM" id="SSF53748">
    <property type="entry name" value="Phosphoglycerate kinase"/>
    <property type="match status" value="1"/>
</dbReference>
<keyword evidence="12 13" id="KW-0324">Glycolysis</keyword>
<evidence type="ECO:0000256" key="2">
    <source>
        <dbReference type="ARBA" id="ARBA00004838"/>
    </source>
</evidence>
<evidence type="ECO:0000256" key="8">
    <source>
        <dbReference type="ARBA" id="ARBA00022679"/>
    </source>
</evidence>
<protein>
    <recommendedName>
        <fullName evidence="6 13">Phosphoglycerate kinase</fullName>
        <ecNumber evidence="5 13">2.7.2.3</ecNumber>
    </recommendedName>
</protein>
<feature type="binding site" evidence="14">
    <location>
        <position position="118"/>
    </location>
    <ligand>
        <name>(2R)-3-phosphoglycerate</name>
        <dbReference type="ChEBI" id="CHEBI:58272"/>
    </ligand>
</feature>
<feature type="binding site" evidence="13">
    <location>
        <position position="118"/>
    </location>
    <ligand>
        <name>substrate</name>
    </ligand>
</feature>
<dbReference type="InterPro" id="IPR015824">
    <property type="entry name" value="Phosphoglycerate_kinase_N"/>
</dbReference>
<keyword evidence="11 13" id="KW-0067">ATP-binding</keyword>
<evidence type="ECO:0000256" key="14">
    <source>
        <dbReference type="PIRSR" id="PIRSR000724-1"/>
    </source>
</evidence>
<dbReference type="GO" id="GO:0004618">
    <property type="term" value="F:phosphoglycerate kinase activity"/>
    <property type="evidence" value="ECO:0007669"/>
    <property type="project" value="UniProtKB-UniRule"/>
</dbReference>
<dbReference type="Gene3D" id="3.40.50.1260">
    <property type="entry name" value="Phosphoglycerate kinase, N-terminal domain"/>
    <property type="match status" value="2"/>
</dbReference>
<sequence length="396" mass="40811">MTFRTLDTADLAGKRALVRVDFNVPVDGGKVADDTRLRSALPTIQYLAKQGAKVVLLAHFDRPKGKVVPEMSLAFVAAPLAALLGAPVAFAGDCVGPEATKVVDGLENGGVALLENVRFHAGEEKNDPEFAKALAANGDVYVNDAFSAAHRAHASTEGLAKLLPAYPGLSMQRELEALDAALGNPKKPVIGIVGGSKVSTKLDLLNNLVAKLDRLAIGGGMANTFLFAQGHDVGGSLCEKDLADTAREIMEKAKAAGCELLLPVDVVVAKKVAPGVETAVRSLGEVQADDLILDAGPESAKRLLAAMDQSLTLIWNGPLGVFEVPPFDEATVAAAKHAALLAKSGKIVAVAGGGDTVAALNHAGVSADFTFVSTAGGAFLEWMEGKTLPGVAALES</sequence>
<proteinExistence type="inferred from homology"/>
<evidence type="ECO:0000256" key="12">
    <source>
        <dbReference type="ARBA" id="ARBA00023152"/>
    </source>
</evidence>
<keyword evidence="7 13" id="KW-0963">Cytoplasm</keyword>
<feature type="binding site" evidence="14">
    <location>
        <position position="151"/>
    </location>
    <ligand>
        <name>(2R)-3-phosphoglycerate</name>
        <dbReference type="ChEBI" id="CHEBI:58272"/>
    </ligand>
</feature>
<dbReference type="AlphaFoldDB" id="A0A290MM95"/>
<comment type="similarity">
    <text evidence="3 13 16">Belongs to the phosphoglycerate kinase family.</text>
</comment>
<evidence type="ECO:0000256" key="6">
    <source>
        <dbReference type="ARBA" id="ARBA00016471"/>
    </source>
</evidence>
<dbReference type="UniPathway" id="UPA00109">
    <property type="reaction ID" value="UER00185"/>
</dbReference>
<feature type="binding site" evidence="14">
    <location>
        <position position="36"/>
    </location>
    <ligand>
        <name>(2R)-3-phosphoglycerate</name>
        <dbReference type="ChEBI" id="CHEBI:58272"/>
    </ligand>
</feature>
<dbReference type="GO" id="GO:0005829">
    <property type="term" value="C:cytosol"/>
    <property type="evidence" value="ECO:0007669"/>
    <property type="project" value="TreeGrafter"/>
</dbReference>
<dbReference type="InterPro" id="IPR036043">
    <property type="entry name" value="Phosphoglycerate_kinase_sf"/>
</dbReference>
<comment type="catalytic activity">
    <reaction evidence="1 13 16">
        <text>(2R)-3-phosphoglycerate + ATP = (2R)-3-phospho-glyceroyl phosphate + ADP</text>
        <dbReference type="Rhea" id="RHEA:14801"/>
        <dbReference type="ChEBI" id="CHEBI:30616"/>
        <dbReference type="ChEBI" id="CHEBI:57604"/>
        <dbReference type="ChEBI" id="CHEBI:58272"/>
        <dbReference type="ChEBI" id="CHEBI:456216"/>
        <dbReference type="EC" id="2.7.2.3"/>
    </reaction>
</comment>
<dbReference type="EC" id="2.7.2.3" evidence="5 13"/>
<dbReference type="PANTHER" id="PTHR11406">
    <property type="entry name" value="PHOSPHOGLYCERATE KINASE"/>
    <property type="match status" value="1"/>
</dbReference>
<gene>
    <name evidence="13 17" type="primary">pgk</name>
    <name evidence="17" type="ORF">CA606_12800</name>
</gene>
<evidence type="ECO:0000256" key="10">
    <source>
        <dbReference type="ARBA" id="ARBA00022777"/>
    </source>
</evidence>
<dbReference type="FunFam" id="3.40.50.1260:FF:000006">
    <property type="entry name" value="Phosphoglycerate kinase"/>
    <property type="match status" value="1"/>
</dbReference>